<dbReference type="PANTHER" id="PTHR23132:SF25">
    <property type="entry name" value="D-ALANINE--D-ALANINE LIGASE A"/>
    <property type="match status" value="1"/>
</dbReference>
<dbReference type="AlphaFoldDB" id="F9DTS1"/>
<name>F9DTS1_9BACL</name>
<evidence type="ECO:0000256" key="4">
    <source>
        <dbReference type="ARBA" id="ARBA00004752"/>
    </source>
</evidence>
<evidence type="ECO:0000259" key="27">
    <source>
        <dbReference type="PROSITE" id="PS50975"/>
    </source>
</evidence>
<dbReference type="GO" id="GO:0005829">
    <property type="term" value="C:cytosol"/>
    <property type="evidence" value="ECO:0007669"/>
    <property type="project" value="TreeGrafter"/>
</dbReference>
<comment type="cofactor">
    <cofactor evidence="25">
        <name>Mg(2+)</name>
        <dbReference type="ChEBI" id="CHEBI:18420"/>
    </cofactor>
    <cofactor evidence="25">
        <name>Mn(2+)</name>
        <dbReference type="ChEBI" id="CHEBI:29035"/>
    </cofactor>
    <text evidence="25">Binds 2 magnesium or manganese ions per subunit.</text>
</comment>
<dbReference type="GO" id="GO:0046872">
    <property type="term" value="F:metal ion binding"/>
    <property type="evidence" value="ECO:0007669"/>
    <property type="project" value="UniProtKB-KW"/>
</dbReference>
<sequence>MVNYMNQIYGLRGDCMKKRLGLVYGGKSAEHEVSLSTARAVTQALDLNKYEVLPIYITLQGEWLKGQPLEGPVTEIDTLRLKKEGVSQPDHIEEFLKGDMPDVILPLLHGTNGEDGTVQGLFEVLNIPYAGNGVLASSAGMDKVVMKQLFAQAGLAQVEYIHFIRNAWQEDAAALLDQAEQKLSYPMFVKPANLGSSVGISKADDRNELQLAIELALRFDRKIIIEQGIQAREIEMAVLGNDHPEVSVAGEIRPVAEFYDYEAKYQDQSTELSIPAEISDPTARHMKDMAFRAFKVLDCSGLVRADFFVTQDDEVLINEVNTLPGFTPTSMFPLLWQKSGLAYPDLIDRLIELAFERHAEKQKLHYTMD</sequence>
<accession>F9DTS1</accession>
<keyword evidence="16 22" id="KW-0961">Cell wall biogenesis/degradation</keyword>
<evidence type="ECO:0000256" key="5">
    <source>
        <dbReference type="ARBA" id="ARBA00010871"/>
    </source>
</evidence>
<keyword evidence="12 25" id="KW-0460">Magnesium</keyword>
<feature type="binding site" evidence="25">
    <location>
        <position position="321"/>
    </location>
    <ligand>
        <name>Mg(2+)</name>
        <dbReference type="ChEBI" id="CHEBI:18420"/>
        <label>2</label>
    </ligand>
</feature>
<dbReference type="HAMAP" id="MF_00047">
    <property type="entry name" value="Dala_Dala_lig"/>
    <property type="match status" value="1"/>
</dbReference>
<keyword evidence="10 24" id="KW-0547">Nucleotide-binding</keyword>
<dbReference type="PIRSF" id="PIRSF039102">
    <property type="entry name" value="Ddl/VanB"/>
    <property type="match status" value="1"/>
</dbReference>
<dbReference type="NCBIfam" id="TIGR01205">
    <property type="entry name" value="D_ala_D_alaTIGR"/>
    <property type="match status" value="1"/>
</dbReference>
<organism evidence="28 29">
    <name type="scientific">Sporosarcina newyorkensis 2681</name>
    <dbReference type="NCBI Taxonomy" id="1027292"/>
    <lineage>
        <taxon>Bacteria</taxon>
        <taxon>Bacillati</taxon>
        <taxon>Bacillota</taxon>
        <taxon>Bacilli</taxon>
        <taxon>Bacillales</taxon>
        <taxon>Caryophanaceae</taxon>
        <taxon>Sporosarcina</taxon>
    </lineage>
</organism>
<protein>
    <recommendedName>
        <fullName evidence="19 22">D-alanine--D-alanine ligase</fullName>
        <ecNumber evidence="6 22">6.3.2.4</ecNumber>
    </recommendedName>
    <alternativeName>
        <fullName evidence="21 22">D-Ala-D-Ala ligase</fullName>
    </alternativeName>
    <alternativeName>
        <fullName evidence="20 22">D-alanylalanine synthetase</fullName>
    </alternativeName>
</protein>
<dbReference type="SUPFAM" id="SSF52440">
    <property type="entry name" value="PreATP-grasp domain"/>
    <property type="match status" value="1"/>
</dbReference>
<dbReference type="STRING" id="759851.SAMN04244570_3126"/>
<feature type="binding site" evidence="25">
    <location>
        <position position="319"/>
    </location>
    <ligand>
        <name>Mg(2+)</name>
        <dbReference type="ChEBI" id="CHEBI:18420"/>
        <label>1</label>
    </ligand>
</feature>
<evidence type="ECO:0000256" key="18">
    <source>
        <dbReference type="ARBA" id="ARBA00060592"/>
    </source>
</evidence>
<comment type="caution">
    <text evidence="28">The sequence shown here is derived from an EMBL/GenBank/DDBJ whole genome shotgun (WGS) entry which is preliminary data.</text>
</comment>
<evidence type="ECO:0000256" key="9">
    <source>
        <dbReference type="ARBA" id="ARBA00022723"/>
    </source>
</evidence>
<evidence type="ECO:0000256" key="12">
    <source>
        <dbReference type="ARBA" id="ARBA00022842"/>
    </source>
</evidence>
<evidence type="ECO:0000256" key="26">
    <source>
        <dbReference type="PROSITE-ProRule" id="PRU00409"/>
    </source>
</evidence>
<evidence type="ECO:0000256" key="7">
    <source>
        <dbReference type="ARBA" id="ARBA00022490"/>
    </source>
</evidence>
<dbReference type="PANTHER" id="PTHR23132">
    <property type="entry name" value="D-ALANINE--D-ALANINE LIGASE"/>
    <property type="match status" value="1"/>
</dbReference>
<dbReference type="InterPro" id="IPR013815">
    <property type="entry name" value="ATP_grasp_subdomain_1"/>
</dbReference>
<dbReference type="NCBIfam" id="NF002526">
    <property type="entry name" value="PRK01966.1-2"/>
    <property type="match status" value="1"/>
</dbReference>
<proteinExistence type="inferred from homology"/>
<evidence type="ECO:0000313" key="29">
    <source>
        <dbReference type="Proteomes" id="UP000005316"/>
    </source>
</evidence>
<dbReference type="InterPro" id="IPR011127">
    <property type="entry name" value="Dala_Dala_lig_N"/>
</dbReference>
<dbReference type="Pfam" id="PF01820">
    <property type="entry name" value="Dala_Dala_lig_N"/>
    <property type="match status" value="1"/>
</dbReference>
<comment type="pathway">
    <text evidence="18">Glycan biosynthesis.</text>
</comment>
<dbReference type="EC" id="6.3.2.4" evidence="6 22"/>
<feature type="active site" evidence="23">
    <location>
        <position position="196"/>
    </location>
</feature>
<keyword evidence="13 22" id="KW-0133">Cell shape</keyword>
<feature type="active site" evidence="23">
    <location>
        <position position="330"/>
    </location>
</feature>
<evidence type="ECO:0000256" key="17">
    <source>
        <dbReference type="ARBA" id="ARBA00047614"/>
    </source>
</evidence>
<feature type="binding site" evidence="25">
    <location>
        <position position="306"/>
    </location>
    <ligand>
        <name>Mg(2+)</name>
        <dbReference type="ChEBI" id="CHEBI:18420"/>
        <label>1</label>
    </ligand>
</feature>
<dbReference type="eggNOG" id="COG1181">
    <property type="taxonomic scope" value="Bacteria"/>
</dbReference>
<keyword evidence="14 22" id="KW-0573">Peptidoglycan synthesis</keyword>
<evidence type="ECO:0000256" key="16">
    <source>
        <dbReference type="ARBA" id="ARBA00023316"/>
    </source>
</evidence>
<evidence type="ECO:0000256" key="15">
    <source>
        <dbReference type="ARBA" id="ARBA00023211"/>
    </source>
</evidence>
<evidence type="ECO:0000256" key="3">
    <source>
        <dbReference type="ARBA" id="ARBA00004496"/>
    </source>
</evidence>
<dbReference type="NCBIfam" id="NF002378">
    <property type="entry name" value="PRK01372.1"/>
    <property type="match status" value="1"/>
</dbReference>
<evidence type="ECO:0000256" key="1">
    <source>
        <dbReference type="ARBA" id="ARBA00001936"/>
    </source>
</evidence>
<keyword evidence="7 22" id="KW-0963">Cytoplasm</keyword>
<dbReference type="InterPro" id="IPR005905">
    <property type="entry name" value="D_ala_D_ala"/>
</dbReference>
<evidence type="ECO:0000256" key="21">
    <source>
        <dbReference type="ARBA" id="ARBA00077154"/>
    </source>
</evidence>
<reference evidence="28 29" key="1">
    <citation type="submission" date="2011-04" db="EMBL/GenBank/DDBJ databases">
        <authorList>
            <person name="Muzny D."/>
            <person name="Qin X."/>
            <person name="Deng J."/>
            <person name="Jiang H."/>
            <person name="Liu Y."/>
            <person name="Qu J."/>
            <person name="Song X.-Z."/>
            <person name="Zhang L."/>
            <person name="Thornton R."/>
            <person name="Coyle M."/>
            <person name="Francisco L."/>
            <person name="Jackson L."/>
            <person name="Javaid M."/>
            <person name="Korchina V."/>
            <person name="Kovar C."/>
            <person name="Mata R."/>
            <person name="Mathew T."/>
            <person name="Ngo R."/>
            <person name="Nguyen L."/>
            <person name="Nguyen N."/>
            <person name="Okwuonu G."/>
            <person name="Ongeri F."/>
            <person name="Pham C."/>
            <person name="Simmons D."/>
            <person name="Wilczek-Boney K."/>
            <person name="Hale W."/>
            <person name="Jakkamsetti A."/>
            <person name="Pham P."/>
            <person name="Ruth R."/>
            <person name="San Lucas F."/>
            <person name="Warren J."/>
            <person name="Zhang J."/>
            <person name="Zhao Z."/>
            <person name="Zhou C."/>
            <person name="Zhu D."/>
            <person name="Lee S."/>
            <person name="Bess C."/>
            <person name="Blankenburg K."/>
            <person name="Forbes L."/>
            <person name="Fu Q."/>
            <person name="Gubbala S."/>
            <person name="Hirani K."/>
            <person name="Jayaseelan J.C."/>
            <person name="Lara F."/>
            <person name="Munidasa M."/>
            <person name="Palculict T."/>
            <person name="Patil S."/>
            <person name="Pu L.-L."/>
            <person name="Saada N."/>
            <person name="Tang L."/>
            <person name="Weissenberger G."/>
            <person name="Zhu Y."/>
            <person name="Hemphill L."/>
            <person name="Shang Y."/>
            <person name="Youmans B."/>
            <person name="Ayvaz T."/>
            <person name="Ross M."/>
            <person name="Santibanez J."/>
            <person name="Aqrawi P."/>
            <person name="Gross S."/>
            <person name="Joshi V."/>
            <person name="Fowler G."/>
            <person name="Nazareth L."/>
            <person name="Reid J."/>
            <person name="Worley K."/>
            <person name="Petrosino J."/>
            <person name="Highlander S."/>
            <person name="Gibbs R."/>
        </authorList>
    </citation>
    <scope>NUCLEOTIDE SEQUENCE [LARGE SCALE GENOMIC DNA]</scope>
    <source>
        <strain evidence="28 29">2681</strain>
    </source>
</reference>
<feature type="binding site" evidence="24">
    <location>
        <begin position="318"/>
        <end position="319"/>
    </location>
    <ligand>
        <name>ATP</name>
        <dbReference type="ChEBI" id="CHEBI:30616"/>
    </ligand>
</feature>
<dbReference type="UniPathway" id="UPA00219"/>
<evidence type="ECO:0000256" key="13">
    <source>
        <dbReference type="ARBA" id="ARBA00022960"/>
    </source>
</evidence>
<dbReference type="EMBL" id="AFPZ01000070">
    <property type="protein sequence ID" value="EGQ25105.1"/>
    <property type="molecule type" value="Genomic_DNA"/>
</dbReference>
<feature type="binding site" evidence="24">
    <location>
        <begin position="188"/>
        <end position="190"/>
    </location>
    <ligand>
        <name>ATP</name>
        <dbReference type="ChEBI" id="CHEBI:30616"/>
    </ligand>
</feature>
<comment type="catalytic activity">
    <reaction evidence="17 22">
        <text>2 D-alanine + ATP = D-alanyl-D-alanine + ADP + phosphate + H(+)</text>
        <dbReference type="Rhea" id="RHEA:11224"/>
        <dbReference type="ChEBI" id="CHEBI:15378"/>
        <dbReference type="ChEBI" id="CHEBI:30616"/>
        <dbReference type="ChEBI" id="CHEBI:43474"/>
        <dbReference type="ChEBI" id="CHEBI:57416"/>
        <dbReference type="ChEBI" id="CHEBI:57822"/>
        <dbReference type="ChEBI" id="CHEBI:456216"/>
        <dbReference type="EC" id="6.3.2.4"/>
    </reaction>
</comment>
<evidence type="ECO:0000256" key="10">
    <source>
        <dbReference type="ARBA" id="ARBA00022741"/>
    </source>
</evidence>
<keyword evidence="11 26" id="KW-0067">ATP-binding</keyword>
<keyword evidence="9 25" id="KW-0479">Metal-binding</keyword>
<gene>
    <name evidence="28" type="primary">ddlA</name>
    <name evidence="22" type="synonym">ddl</name>
    <name evidence="28" type="ORF">HMPREF9372_2202</name>
</gene>
<dbReference type="FunFam" id="3.30.1490.20:FF:000007">
    <property type="entry name" value="D-alanine--D-alanine ligase"/>
    <property type="match status" value="1"/>
</dbReference>
<evidence type="ECO:0000313" key="28">
    <source>
        <dbReference type="EMBL" id="EGQ25105.1"/>
    </source>
</evidence>
<feature type="binding site" evidence="24">
    <location>
        <position position="143"/>
    </location>
    <ligand>
        <name>ATP</name>
        <dbReference type="ChEBI" id="CHEBI:30616"/>
    </ligand>
</feature>
<evidence type="ECO:0000256" key="22">
    <source>
        <dbReference type="HAMAP-Rule" id="MF_00047"/>
    </source>
</evidence>
<dbReference type="GO" id="GO:0071555">
    <property type="term" value="P:cell wall organization"/>
    <property type="evidence" value="ECO:0007669"/>
    <property type="project" value="UniProtKB-KW"/>
</dbReference>
<dbReference type="PROSITE" id="PS00843">
    <property type="entry name" value="DALA_DALA_LIGASE_1"/>
    <property type="match status" value="1"/>
</dbReference>
<evidence type="ECO:0000256" key="11">
    <source>
        <dbReference type="ARBA" id="ARBA00022840"/>
    </source>
</evidence>
<evidence type="ECO:0000256" key="2">
    <source>
        <dbReference type="ARBA" id="ARBA00003921"/>
    </source>
</evidence>
<dbReference type="FunFam" id="3.30.470.20:FF:000008">
    <property type="entry name" value="D-alanine--D-alanine ligase"/>
    <property type="match status" value="1"/>
</dbReference>
<evidence type="ECO:0000256" key="24">
    <source>
        <dbReference type="PIRSR" id="PIRSR039102-2"/>
    </source>
</evidence>
<dbReference type="PROSITE" id="PS00844">
    <property type="entry name" value="DALA_DALA_LIGASE_2"/>
    <property type="match status" value="1"/>
</dbReference>
<comment type="cofactor">
    <cofactor evidence="1">
        <name>Mn(2+)</name>
        <dbReference type="ChEBI" id="CHEBI:29035"/>
    </cofactor>
</comment>
<evidence type="ECO:0000256" key="8">
    <source>
        <dbReference type="ARBA" id="ARBA00022598"/>
    </source>
</evidence>
<evidence type="ECO:0000256" key="20">
    <source>
        <dbReference type="ARBA" id="ARBA00076288"/>
    </source>
</evidence>
<evidence type="ECO:0000256" key="19">
    <source>
        <dbReference type="ARBA" id="ARBA00068427"/>
    </source>
</evidence>
<dbReference type="PROSITE" id="PS50975">
    <property type="entry name" value="ATP_GRASP"/>
    <property type="match status" value="1"/>
</dbReference>
<evidence type="ECO:0000256" key="23">
    <source>
        <dbReference type="PIRSR" id="PIRSR039102-1"/>
    </source>
</evidence>
<dbReference type="Proteomes" id="UP000005316">
    <property type="component" value="Unassembled WGS sequence"/>
</dbReference>
<comment type="subcellular location">
    <subcellularLocation>
        <location evidence="3 22">Cytoplasm</location>
    </subcellularLocation>
</comment>
<evidence type="ECO:0000256" key="6">
    <source>
        <dbReference type="ARBA" id="ARBA00012216"/>
    </source>
</evidence>
<evidence type="ECO:0000256" key="25">
    <source>
        <dbReference type="PIRSR" id="PIRSR039102-3"/>
    </source>
</evidence>
<comment type="pathway">
    <text evidence="4 22">Cell wall biogenesis; peptidoglycan biosynthesis.</text>
</comment>
<dbReference type="GO" id="GO:0008716">
    <property type="term" value="F:D-alanine-D-alanine ligase activity"/>
    <property type="evidence" value="ECO:0007669"/>
    <property type="project" value="UniProtKB-UniRule"/>
</dbReference>
<dbReference type="NCBIfam" id="NF002528">
    <property type="entry name" value="PRK01966.1-4"/>
    <property type="match status" value="1"/>
</dbReference>
<dbReference type="GO" id="GO:0008360">
    <property type="term" value="P:regulation of cell shape"/>
    <property type="evidence" value="ECO:0007669"/>
    <property type="project" value="UniProtKB-KW"/>
</dbReference>
<dbReference type="GO" id="GO:0005524">
    <property type="term" value="F:ATP binding"/>
    <property type="evidence" value="ECO:0007669"/>
    <property type="project" value="UniProtKB-UniRule"/>
</dbReference>
<dbReference type="InterPro" id="IPR011761">
    <property type="entry name" value="ATP-grasp"/>
</dbReference>
<dbReference type="InterPro" id="IPR011095">
    <property type="entry name" value="Dala_Dala_lig_C"/>
</dbReference>
<comment type="function">
    <text evidence="2 22">Cell wall formation.</text>
</comment>
<dbReference type="GO" id="GO:0009252">
    <property type="term" value="P:peptidoglycan biosynthetic process"/>
    <property type="evidence" value="ECO:0007669"/>
    <property type="project" value="UniProtKB-UniRule"/>
</dbReference>
<dbReference type="InterPro" id="IPR000291">
    <property type="entry name" value="D-Ala_lig_Van_CS"/>
</dbReference>
<comment type="similarity">
    <text evidence="5 22">Belongs to the D-alanine--D-alanine ligase family.</text>
</comment>
<dbReference type="Gene3D" id="3.40.50.20">
    <property type="match status" value="1"/>
</dbReference>
<feature type="binding site" evidence="25">
    <location>
        <position position="319"/>
    </location>
    <ligand>
        <name>Mg(2+)</name>
        <dbReference type="ChEBI" id="CHEBI:18420"/>
        <label>2</label>
    </ligand>
</feature>
<dbReference type="SUPFAM" id="SSF56059">
    <property type="entry name" value="Glutathione synthetase ATP-binding domain-like"/>
    <property type="match status" value="1"/>
</dbReference>
<feature type="binding site" evidence="24">
    <location>
        <begin position="196"/>
        <end position="197"/>
    </location>
    <ligand>
        <name>ATP</name>
        <dbReference type="ChEBI" id="CHEBI:30616"/>
    </ligand>
</feature>
<dbReference type="InterPro" id="IPR016185">
    <property type="entry name" value="PreATP-grasp_dom_sf"/>
</dbReference>
<dbReference type="Pfam" id="PF07478">
    <property type="entry name" value="Dala_Dala_lig_C"/>
    <property type="match status" value="1"/>
</dbReference>
<dbReference type="Gene3D" id="3.30.470.20">
    <property type="entry name" value="ATP-grasp fold, B domain"/>
    <property type="match status" value="1"/>
</dbReference>
<keyword evidence="8 22" id="KW-0436">Ligase</keyword>
<feature type="active site" evidence="23">
    <location>
        <position position="30"/>
    </location>
</feature>
<feature type="binding site" evidence="24">
    <location>
        <begin position="226"/>
        <end position="233"/>
    </location>
    <ligand>
        <name>ATP</name>
        <dbReference type="ChEBI" id="CHEBI:30616"/>
    </ligand>
</feature>
<keyword evidence="15 25" id="KW-0464">Manganese</keyword>
<feature type="domain" description="ATP-grasp" evidence="27">
    <location>
        <begin position="147"/>
        <end position="352"/>
    </location>
</feature>
<evidence type="ECO:0000256" key="14">
    <source>
        <dbReference type="ARBA" id="ARBA00022984"/>
    </source>
</evidence>
<dbReference type="HOGENOM" id="CLU_039268_0_0_9"/>
<dbReference type="Gene3D" id="3.30.1490.20">
    <property type="entry name" value="ATP-grasp fold, A domain"/>
    <property type="match status" value="1"/>
</dbReference>